<comment type="caution">
    <text evidence="10">The sequence shown here is derived from an EMBL/GenBank/DDBJ whole genome shotgun (WGS) entry which is preliminary data.</text>
</comment>
<dbReference type="PROSITE" id="PS51781">
    <property type="entry name" value="SH3B"/>
    <property type="match status" value="1"/>
</dbReference>
<evidence type="ECO:0000256" key="4">
    <source>
        <dbReference type="ARBA" id="ARBA00022989"/>
    </source>
</evidence>
<keyword evidence="2 7" id="KW-0812">Transmembrane</keyword>
<feature type="chain" id="PRO_5002496137" evidence="8">
    <location>
        <begin position="23"/>
        <end position="206"/>
    </location>
</feature>
<organism evidence="10 11">
    <name type="scientific">Photobacterium halotolerans</name>
    <dbReference type="NCBI Taxonomy" id="265726"/>
    <lineage>
        <taxon>Bacteria</taxon>
        <taxon>Pseudomonadati</taxon>
        <taxon>Pseudomonadota</taxon>
        <taxon>Gammaproteobacteria</taxon>
        <taxon>Vibrionales</taxon>
        <taxon>Vibrionaceae</taxon>
        <taxon>Photobacterium</taxon>
    </lineage>
</organism>
<proteinExistence type="predicted"/>
<keyword evidence="4 7" id="KW-1133">Transmembrane helix</keyword>
<feature type="compositionally biased region" description="Basic and acidic residues" evidence="6">
    <location>
        <begin position="129"/>
        <end position="143"/>
    </location>
</feature>
<dbReference type="Pfam" id="PF08239">
    <property type="entry name" value="SH3_3"/>
    <property type="match status" value="1"/>
</dbReference>
<evidence type="ECO:0000313" key="10">
    <source>
        <dbReference type="EMBL" id="KKC98142.1"/>
    </source>
</evidence>
<dbReference type="InterPro" id="IPR016476">
    <property type="entry name" value="SH3_dom_pro"/>
</dbReference>
<dbReference type="EMBL" id="JWYV01000025">
    <property type="protein sequence ID" value="KKC98142.1"/>
    <property type="molecule type" value="Genomic_DNA"/>
</dbReference>
<evidence type="ECO:0000313" key="11">
    <source>
        <dbReference type="Proteomes" id="UP000033633"/>
    </source>
</evidence>
<evidence type="ECO:0000256" key="1">
    <source>
        <dbReference type="ARBA" id="ARBA00004167"/>
    </source>
</evidence>
<comment type="subcellular location">
    <subcellularLocation>
        <location evidence="1">Membrane</location>
        <topology evidence="1">Single-pass membrane protein</topology>
    </subcellularLocation>
</comment>
<feature type="signal peptide" evidence="8">
    <location>
        <begin position="1"/>
        <end position="22"/>
    </location>
</feature>
<protein>
    <submittedName>
        <fullName evidence="10">Arylsulfatase</fullName>
    </submittedName>
</protein>
<dbReference type="PATRIC" id="fig|265726.11.peg.2826"/>
<feature type="region of interest" description="Disordered" evidence="6">
    <location>
        <begin position="111"/>
        <end position="150"/>
    </location>
</feature>
<name>A0A0F5V7T4_9GAMM</name>
<dbReference type="AlphaFoldDB" id="A0A0F5V7T4"/>
<dbReference type="Proteomes" id="UP000033633">
    <property type="component" value="Unassembled WGS sequence"/>
</dbReference>
<evidence type="ECO:0000256" key="6">
    <source>
        <dbReference type="SAM" id="MobiDB-lite"/>
    </source>
</evidence>
<evidence type="ECO:0000256" key="7">
    <source>
        <dbReference type="SAM" id="Phobius"/>
    </source>
</evidence>
<dbReference type="PIRSF" id="PIRSF006158">
    <property type="entry name" value="UCP006158_SH3"/>
    <property type="match status" value="1"/>
</dbReference>
<keyword evidence="3 8" id="KW-0732">Signal</keyword>
<dbReference type="GO" id="GO:0016020">
    <property type="term" value="C:membrane"/>
    <property type="evidence" value="ECO:0007669"/>
    <property type="project" value="UniProtKB-SubCell"/>
</dbReference>
<accession>A0A0F5V7T4</accession>
<dbReference type="OrthoDB" id="9790951at2"/>
<dbReference type="InterPro" id="IPR003646">
    <property type="entry name" value="SH3-like_bac-type"/>
</dbReference>
<dbReference type="SMART" id="SM00287">
    <property type="entry name" value="SH3b"/>
    <property type="match status" value="1"/>
</dbReference>
<evidence type="ECO:0000256" key="8">
    <source>
        <dbReference type="SAM" id="SignalP"/>
    </source>
</evidence>
<dbReference type="STRING" id="265726.KY46_20110"/>
<sequence length="206" mass="23227">MKQLIRLVFAAITVLMTAQVHAQQVRYISDDLFTYMHRGPSTQFKIMGSVDAGTKVTLLEVNKESGFSKVTDDRGRTGWIKSDFISNQVGLKERLPKLEKELAEVKKALANAKQSSDERNATLQSSLESRTEQITDLEDRNTKLNDQLSTSQSEIRELRAKLDTQADDLLMRWFTYGGMVAGGGLLFGLVLPHLIPRRKKRNNGWA</sequence>
<dbReference type="Gene3D" id="2.30.30.40">
    <property type="entry name" value="SH3 Domains"/>
    <property type="match status" value="1"/>
</dbReference>
<feature type="transmembrane region" description="Helical" evidence="7">
    <location>
        <begin position="173"/>
        <end position="195"/>
    </location>
</feature>
<keyword evidence="11" id="KW-1185">Reference proteome</keyword>
<evidence type="ECO:0000256" key="2">
    <source>
        <dbReference type="ARBA" id="ARBA00022692"/>
    </source>
</evidence>
<dbReference type="NCBIfam" id="TIGR04211">
    <property type="entry name" value="SH3_and_anchor"/>
    <property type="match status" value="1"/>
</dbReference>
<feature type="domain" description="SH3b" evidence="9">
    <location>
        <begin position="23"/>
        <end position="89"/>
    </location>
</feature>
<keyword evidence="5 7" id="KW-0472">Membrane</keyword>
<reference evidence="10 11" key="1">
    <citation type="submission" date="2014-12" db="EMBL/GenBank/DDBJ databases">
        <title>Mercury Reductase activity and rhizosphere competence traits in the genome of root associated Photobacterium halotolerans MELD1.</title>
        <authorList>
            <person name="Mathew D.C."/>
            <person name="Huang C.-C."/>
        </authorList>
    </citation>
    <scope>NUCLEOTIDE SEQUENCE [LARGE SCALE GENOMIC DNA]</scope>
    <source>
        <strain evidence="10 11">MELD1</strain>
    </source>
</reference>
<gene>
    <name evidence="10" type="ORF">KY46_20110</name>
</gene>
<evidence type="ECO:0000256" key="3">
    <source>
        <dbReference type="ARBA" id="ARBA00022729"/>
    </source>
</evidence>
<evidence type="ECO:0000259" key="9">
    <source>
        <dbReference type="PROSITE" id="PS51781"/>
    </source>
</evidence>
<evidence type="ECO:0000256" key="5">
    <source>
        <dbReference type="ARBA" id="ARBA00023136"/>
    </source>
</evidence>